<name>A0A7J7MK17_9MAGN</name>
<feature type="region of interest" description="Disordered" evidence="1">
    <location>
        <begin position="137"/>
        <end position="158"/>
    </location>
</feature>
<organism evidence="2 3">
    <name type="scientific">Kingdonia uniflora</name>
    <dbReference type="NCBI Taxonomy" id="39325"/>
    <lineage>
        <taxon>Eukaryota</taxon>
        <taxon>Viridiplantae</taxon>
        <taxon>Streptophyta</taxon>
        <taxon>Embryophyta</taxon>
        <taxon>Tracheophyta</taxon>
        <taxon>Spermatophyta</taxon>
        <taxon>Magnoliopsida</taxon>
        <taxon>Ranunculales</taxon>
        <taxon>Circaeasteraceae</taxon>
        <taxon>Kingdonia</taxon>
    </lineage>
</organism>
<protein>
    <submittedName>
        <fullName evidence="2">Uncharacterized protein</fullName>
    </submittedName>
</protein>
<accession>A0A7J7MK17</accession>
<evidence type="ECO:0000256" key="1">
    <source>
        <dbReference type="SAM" id="MobiDB-lite"/>
    </source>
</evidence>
<gene>
    <name evidence="2" type="ORF">GIB67_019660</name>
</gene>
<evidence type="ECO:0000313" key="2">
    <source>
        <dbReference type="EMBL" id="KAF6155134.1"/>
    </source>
</evidence>
<dbReference type="EMBL" id="JACGCM010001428">
    <property type="protein sequence ID" value="KAF6155134.1"/>
    <property type="molecule type" value="Genomic_DNA"/>
</dbReference>
<dbReference type="Proteomes" id="UP000541444">
    <property type="component" value="Unassembled WGS sequence"/>
</dbReference>
<reference evidence="2 3" key="1">
    <citation type="journal article" date="2020" name="IScience">
        <title>Genome Sequencing of the Endangered Kingdonia uniflora (Circaeasteraceae, Ranunculales) Reveals Potential Mechanisms of Evolutionary Specialization.</title>
        <authorList>
            <person name="Sun Y."/>
            <person name="Deng T."/>
            <person name="Zhang A."/>
            <person name="Moore M.J."/>
            <person name="Landis J.B."/>
            <person name="Lin N."/>
            <person name="Zhang H."/>
            <person name="Zhang X."/>
            <person name="Huang J."/>
            <person name="Zhang X."/>
            <person name="Sun H."/>
            <person name="Wang H."/>
        </authorList>
    </citation>
    <scope>NUCLEOTIDE SEQUENCE [LARGE SCALE GENOMIC DNA]</scope>
    <source>
        <strain evidence="2">TB1705</strain>
        <tissue evidence="2">Leaf</tissue>
    </source>
</reference>
<sequence>MIMGLDKCIMNLAWADRFENWKYKVHARSNSDHSPLRRGNEFIFRDHERTILGAMSHGLGVDSNDIVECVVVVYALNRVADMGWEIAWGGSTSANVLAFQTNKVPWLILNDWRRCKTRFYHASKEYTPYHFAQYAPQPMQSASQSESGRRSGKNKQKVEDTLDKLDQLIEVIKTQGEREELAKQDTRGKKLSKVLGILQEMELLGYLMTAEMTKACLKLTEHLKYADMIMGLATLESKKLYLM</sequence>
<proteinExistence type="predicted"/>
<keyword evidence="3" id="KW-1185">Reference proteome</keyword>
<evidence type="ECO:0000313" key="3">
    <source>
        <dbReference type="Proteomes" id="UP000541444"/>
    </source>
</evidence>
<comment type="caution">
    <text evidence="2">The sequence shown here is derived from an EMBL/GenBank/DDBJ whole genome shotgun (WGS) entry which is preliminary data.</text>
</comment>
<dbReference type="AlphaFoldDB" id="A0A7J7MK17"/>